<dbReference type="EMBL" id="UFYW01000001">
    <property type="protein sequence ID" value="STD81614.1"/>
    <property type="molecule type" value="Genomic_DNA"/>
</dbReference>
<dbReference type="PANTHER" id="PTHR30185">
    <property type="entry name" value="CRYPTIC BETA-GLUCOSIDE BGL OPERON ANTITERMINATOR"/>
    <property type="match status" value="1"/>
</dbReference>
<organism evidence="4 5">
    <name type="scientific">Enterococcus gallinarum</name>
    <dbReference type="NCBI Taxonomy" id="1353"/>
    <lineage>
        <taxon>Bacteria</taxon>
        <taxon>Bacillati</taxon>
        <taxon>Bacillota</taxon>
        <taxon>Bacilli</taxon>
        <taxon>Lactobacillales</taxon>
        <taxon>Enterococcaceae</taxon>
        <taxon>Enterococcus</taxon>
    </lineage>
</organism>
<protein>
    <submittedName>
        <fullName evidence="4">Transcriptional regulator</fullName>
    </submittedName>
</protein>
<dbReference type="InterPro" id="IPR036388">
    <property type="entry name" value="WH-like_DNA-bd_sf"/>
</dbReference>
<evidence type="ECO:0000313" key="4">
    <source>
        <dbReference type="EMBL" id="STD81614.1"/>
    </source>
</evidence>
<sequence length="489" mass="57445">MRELQMKFVTNTATIRWMRILDLFELEPLCSTRALAKASSSTTRTIVTDITDMKSHFKDALHIDSSHKGYIFTVLNPAKYLAAKRALITDEILFHIVESIFQHEEMRSSEWAERYHISESTVLRYLRKIQPVLRDYHLQLDYNPITFIGDEMDIRKFFHDFYYESEITAHTIFPPIAIHDITVKAFSDCQRTNKQACSFGELNYYLYITLERYCGGHSVKLPQKISKLFSTKEDFKEFAEINQHIFDHYQQRLPQEEILYLFLLVWSRRSISDVTGEEVFCQKYNQWAEITQLASDFVATCIPETKNSSRDHILIESFFTVAKIKQLLSPLLNHNIADVNLYAQRLFPESYQKCRNFLTENPLAVATWNKKSLSHLSASLTIYLESIKSLYWHTKKNVAFLFEGSYILCQYLKSKSMHYLHSSKNFFFPDSNELSPDYLMMNHIDLVVTNYTEYVADYANDIDCLIFKTFPDKNDWNKLAKCLNPHMNA</sequence>
<dbReference type="InterPro" id="IPR050661">
    <property type="entry name" value="BglG_antiterminators"/>
</dbReference>
<proteinExistence type="predicted"/>
<dbReference type="Gene3D" id="1.10.10.10">
    <property type="entry name" value="Winged helix-like DNA-binding domain superfamily/Winged helix DNA-binding domain"/>
    <property type="match status" value="1"/>
</dbReference>
<evidence type="ECO:0000256" key="1">
    <source>
        <dbReference type="ARBA" id="ARBA00023015"/>
    </source>
</evidence>
<dbReference type="InterPro" id="IPR007737">
    <property type="entry name" value="Mga_HTH"/>
</dbReference>
<keyword evidence="1" id="KW-0805">Transcription regulation</keyword>
<keyword evidence="5" id="KW-1185">Reference proteome</keyword>
<feature type="domain" description="Mga helix-turn-helix" evidence="3">
    <location>
        <begin position="85"/>
        <end position="162"/>
    </location>
</feature>
<dbReference type="PANTHER" id="PTHR30185:SF18">
    <property type="entry name" value="TRANSCRIPTIONAL REGULATOR MTLR"/>
    <property type="match status" value="1"/>
</dbReference>
<accession>A0A376GXI5</accession>
<reference evidence="4 5" key="1">
    <citation type="submission" date="2018-06" db="EMBL/GenBank/DDBJ databases">
        <authorList>
            <consortium name="Pathogen Informatics"/>
            <person name="Doyle S."/>
        </authorList>
    </citation>
    <scope>NUCLEOTIDE SEQUENCE [LARGE SCALE GENOMIC DNA]</scope>
    <source>
        <strain evidence="4 5">NCTC12360</strain>
    </source>
</reference>
<evidence type="ECO:0000313" key="5">
    <source>
        <dbReference type="Proteomes" id="UP000254807"/>
    </source>
</evidence>
<dbReference type="Pfam" id="PF05043">
    <property type="entry name" value="Mga"/>
    <property type="match status" value="1"/>
</dbReference>
<dbReference type="Proteomes" id="UP000254807">
    <property type="component" value="Unassembled WGS sequence"/>
</dbReference>
<dbReference type="RefSeq" id="WP_060814148.1">
    <property type="nucleotide sequence ID" value="NZ_JAJGOJ010000001.1"/>
</dbReference>
<evidence type="ECO:0000256" key="2">
    <source>
        <dbReference type="ARBA" id="ARBA00023163"/>
    </source>
</evidence>
<evidence type="ECO:0000259" key="3">
    <source>
        <dbReference type="Pfam" id="PF05043"/>
    </source>
</evidence>
<dbReference type="AlphaFoldDB" id="A0A376GXI5"/>
<gene>
    <name evidence="4" type="ORF">NCTC12360_00027</name>
</gene>
<keyword evidence="2" id="KW-0804">Transcription</keyword>
<name>A0A376GXI5_ENTGA</name>